<comment type="caution">
    <text evidence="3">The sequence shown here is derived from an EMBL/GenBank/DDBJ whole genome shotgun (WGS) entry which is preliminary data.</text>
</comment>
<feature type="region of interest" description="Disordered" evidence="1">
    <location>
        <begin position="294"/>
        <end position="320"/>
    </location>
</feature>
<feature type="region of interest" description="Disordered" evidence="1">
    <location>
        <begin position="175"/>
        <end position="220"/>
    </location>
</feature>
<gene>
    <name evidence="3" type="ORF">B9Z19DRAFT_1085875</name>
</gene>
<dbReference type="Pfam" id="PF04194">
    <property type="entry name" value="PDCD2_C"/>
    <property type="match status" value="1"/>
</dbReference>
<dbReference type="STRING" id="42251.A0A2T6ZQ71"/>
<sequence length="445" mass="49109">MGSNSKTKMDIDSDPDSDSIETTSVLLGYAETESTGDTSSHLGGEPTWLHPNSPPDARLAKCEHCKKMMSLILQLNGEIPESPHARMLYLFACRTKTCRRRKNYAKVLRAVMRSTEVPEGPEVPVNAPKKEEFPELEKQKKVGAVQHGDFLFGGSSKPAAGLNPFSMGSTASNSNPFSTMSTTSTTNNATPFSSYTTTSNPLSSPPAQQSPPRAPQTDTNSLTKSFAETLKFTEGGLPSHETGDIRYFGPAEPWPEKLPYRYPLFHLDAEYEAIEKTTGLKAHQLKKYERLMSQAEEDGDDEKEGGKSGQDSNTPSSDQIDDDVFQRFADRIANNPEQVLRYERGGTPLFYAVSDEVGRLLNPNDGGFLATRIPKCGNCGGSTRVFEFQITPHAIAVLEGDEEGFDGMDWGTIMAFTCKCVPKVLDRNRVGYVEEYVSVQWEKQR</sequence>
<dbReference type="PANTHER" id="PTHR47524:SF1">
    <property type="entry name" value="20S RRNA ACCUMULATION PROTEIN 4"/>
    <property type="match status" value="1"/>
</dbReference>
<dbReference type="AlphaFoldDB" id="A0A2T6ZQ71"/>
<dbReference type="GO" id="GO:0030490">
    <property type="term" value="P:maturation of SSU-rRNA"/>
    <property type="evidence" value="ECO:0007669"/>
    <property type="project" value="TreeGrafter"/>
</dbReference>
<feature type="compositionally biased region" description="Polar residues" evidence="1">
    <location>
        <begin position="32"/>
        <end position="41"/>
    </location>
</feature>
<name>A0A2T6ZQ71_TUBBO</name>
<evidence type="ECO:0000259" key="2">
    <source>
        <dbReference type="Pfam" id="PF04194"/>
    </source>
</evidence>
<keyword evidence="4" id="KW-1185">Reference proteome</keyword>
<evidence type="ECO:0000313" key="3">
    <source>
        <dbReference type="EMBL" id="PUU77640.1"/>
    </source>
</evidence>
<feature type="compositionally biased region" description="Low complexity" evidence="1">
    <location>
        <begin position="175"/>
        <end position="194"/>
    </location>
</feature>
<evidence type="ECO:0000256" key="1">
    <source>
        <dbReference type="SAM" id="MobiDB-lite"/>
    </source>
</evidence>
<feature type="region of interest" description="Disordered" evidence="1">
    <location>
        <begin position="1"/>
        <end position="56"/>
    </location>
</feature>
<dbReference type="GO" id="GO:0005737">
    <property type="term" value="C:cytoplasm"/>
    <property type="evidence" value="ECO:0007669"/>
    <property type="project" value="InterPro"/>
</dbReference>
<feature type="domain" description="Programmed cell death protein 2 C-terminal" evidence="2">
    <location>
        <begin position="322"/>
        <end position="441"/>
    </location>
</feature>
<reference evidence="3 4" key="1">
    <citation type="submission" date="2017-04" db="EMBL/GenBank/DDBJ databases">
        <title>Draft genome sequence of Tuber borchii Vittad., a whitish edible truffle.</title>
        <authorList>
            <consortium name="DOE Joint Genome Institute"/>
            <person name="Murat C."/>
            <person name="Kuo A."/>
            <person name="Barry K.W."/>
            <person name="Clum A."/>
            <person name="Dockter R.B."/>
            <person name="Fauchery L."/>
            <person name="Iotti M."/>
            <person name="Kohler A."/>
            <person name="Labutti K."/>
            <person name="Lindquist E.A."/>
            <person name="Lipzen A."/>
            <person name="Ohm R.A."/>
            <person name="Wang M."/>
            <person name="Grigoriev I.V."/>
            <person name="Zambonelli A."/>
            <person name="Martin F.M."/>
        </authorList>
    </citation>
    <scope>NUCLEOTIDE SEQUENCE [LARGE SCALE GENOMIC DNA]</scope>
    <source>
        <strain evidence="3 4">Tbo3840</strain>
    </source>
</reference>
<evidence type="ECO:0000313" key="4">
    <source>
        <dbReference type="Proteomes" id="UP000244722"/>
    </source>
</evidence>
<organism evidence="3 4">
    <name type="scientific">Tuber borchii</name>
    <name type="common">White truffle</name>
    <dbReference type="NCBI Taxonomy" id="42251"/>
    <lineage>
        <taxon>Eukaryota</taxon>
        <taxon>Fungi</taxon>
        <taxon>Dikarya</taxon>
        <taxon>Ascomycota</taxon>
        <taxon>Pezizomycotina</taxon>
        <taxon>Pezizomycetes</taxon>
        <taxon>Pezizales</taxon>
        <taxon>Tuberaceae</taxon>
        <taxon>Tuber</taxon>
    </lineage>
</organism>
<dbReference type="EMBL" id="NESQ01000147">
    <property type="protein sequence ID" value="PUU77640.1"/>
    <property type="molecule type" value="Genomic_DNA"/>
</dbReference>
<dbReference type="OrthoDB" id="443682at2759"/>
<protein>
    <submittedName>
        <fullName evidence="3">Programmed cell death protein 2</fullName>
    </submittedName>
</protein>
<dbReference type="Proteomes" id="UP000244722">
    <property type="component" value="Unassembled WGS sequence"/>
</dbReference>
<accession>A0A2T6ZQ71</accession>
<dbReference type="PANTHER" id="PTHR47524">
    <property type="entry name" value="20S RRNA ACCUMULATION PROTEIN 4"/>
    <property type="match status" value="1"/>
</dbReference>
<proteinExistence type="predicted"/>
<dbReference type="InterPro" id="IPR007320">
    <property type="entry name" value="PDCD2_C"/>
</dbReference>